<feature type="compositionally biased region" description="Basic and acidic residues" evidence="1">
    <location>
        <begin position="15"/>
        <end position="30"/>
    </location>
</feature>
<reference evidence="2 3" key="1">
    <citation type="journal article" date="2022" name="G3 (Bethesda)">
        <title>Whole-genome sequence and methylome profiling of the almond [Prunus dulcis (Mill.) D.A. Webb] cultivar 'Nonpareil'.</title>
        <authorList>
            <person name="D'Amico-Willman K.M."/>
            <person name="Ouma W.Z."/>
            <person name="Meulia T."/>
            <person name="Sideli G.M."/>
            <person name="Gradziel T.M."/>
            <person name="Fresnedo-Ramirez J."/>
        </authorList>
    </citation>
    <scope>NUCLEOTIDE SEQUENCE [LARGE SCALE GENOMIC DNA]</scope>
    <source>
        <strain evidence="2">Clone GOH B32 T37-40</strain>
    </source>
</reference>
<proteinExistence type="predicted"/>
<dbReference type="AlphaFoldDB" id="A0AAD4YWG7"/>
<name>A0AAD4YWG7_PRUDU</name>
<evidence type="ECO:0000313" key="3">
    <source>
        <dbReference type="Proteomes" id="UP001054821"/>
    </source>
</evidence>
<comment type="caution">
    <text evidence="2">The sequence shown here is derived from an EMBL/GenBank/DDBJ whole genome shotgun (WGS) entry which is preliminary data.</text>
</comment>
<evidence type="ECO:0000313" key="2">
    <source>
        <dbReference type="EMBL" id="KAI5323991.1"/>
    </source>
</evidence>
<keyword evidence="3" id="KW-1185">Reference proteome</keyword>
<organism evidence="2 3">
    <name type="scientific">Prunus dulcis</name>
    <name type="common">Almond</name>
    <name type="synonym">Amygdalus dulcis</name>
    <dbReference type="NCBI Taxonomy" id="3755"/>
    <lineage>
        <taxon>Eukaryota</taxon>
        <taxon>Viridiplantae</taxon>
        <taxon>Streptophyta</taxon>
        <taxon>Embryophyta</taxon>
        <taxon>Tracheophyta</taxon>
        <taxon>Spermatophyta</taxon>
        <taxon>Magnoliopsida</taxon>
        <taxon>eudicotyledons</taxon>
        <taxon>Gunneridae</taxon>
        <taxon>Pentapetalae</taxon>
        <taxon>rosids</taxon>
        <taxon>fabids</taxon>
        <taxon>Rosales</taxon>
        <taxon>Rosaceae</taxon>
        <taxon>Amygdaloideae</taxon>
        <taxon>Amygdaleae</taxon>
        <taxon>Prunus</taxon>
    </lineage>
</organism>
<dbReference type="EMBL" id="JAJFAZ020000006">
    <property type="protein sequence ID" value="KAI5323991.1"/>
    <property type="molecule type" value="Genomic_DNA"/>
</dbReference>
<feature type="region of interest" description="Disordered" evidence="1">
    <location>
        <begin position="1"/>
        <end position="37"/>
    </location>
</feature>
<evidence type="ECO:0000256" key="1">
    <source>
        <dbReference type="SAM" id="MobiDB-lite"/>
    </source>
</evidence>
<accession>A0AAD4YWG7</accession>
<dbReference type="Proteomes" id="UP001054821">
    <property type="component" value="Chromosome 6"/>
</dbReference>
<sequence length="294" mass="32655">MAKEESSTEQLNSKSSKDEAATLRAKDVSPLRRKLKLPSTVIKSSLKKVSSAEKTQVRASPSSSRVKHLIATYSKKIGGMRNFSGHASQDRIGITAPPPNHRDSSAKVRGVKLGANSASLTPLEVRMVTTKKVRESSTQRRVHQKCVQLVQRLISPTPQGMHLSELEKKNVDLTGKLSIKQIRHETKMSEMKAYFHLKRKNVDIFRSYDKLLAKFDTYHKAVERSKSKIVIGPYKSDHLDYKNGLLLVIILKMKMSDFSVLTCPILKAAGSAEQMAAYDEHAAKLCGATKGVVD</sequence>
<gene>
    <name evidence="2" type="ORF">L3X38_033064</name>
</gene>
<protein>
    <submittedName>
        <fullName evidence="2">Uncharacterized protein</fullName>
    </submittedName>
</protein>